<accession>A0AAV7JX04</accession>
<keyword evidence="2" id="KW-1185">Reference proteome</keyword>
<dbReference type="Gene3D" id="3.30.420.10">
    <property type="entry name" value="Ribonuclease H-like superfamily/Ribonuclease H"/>
    <property type="match status" value="1"/>
</dbReference>
<dbReference type="InterPro" id="IPR036397">
    <property type="entry name" value="RNaseH_sf"/>
</dbReference>
<proteinExistence type="predicted"/>
<reference evidence="1 2" key="1">
    <citation type="journal article" date="2023" name="BMC Biol.">
        <title>The compact genome of the sponge Oopsacas minuta (Hexactinellida) is lacking key metazoan core genes.</title>
        <authorList>
            <person name="Santini S."/>
            <person name="Schenkelaars Q."/>
            <person name="Jourda C."/>
            <person name="Duchesne M."/>
            <person name="Belahbib H."/>
            <person name="Rocher C."/>
            <person name="Selva M."/>
            <person name="Riesgo A."/>
            <person name="Vervoort M."/>
            <person name="Leys S.P."/>
            <person name="Kodjabachian L."/>
            <person name="Le Bivic A."/>
            <person name="Borchiellini C."/>
            <person name="Claverie J.M."/>
            <person name="Renard E."/>
        </authorList>
    </citation>
    <scope>NUCLEOTIDE SEQUENCE [LARGE SCALE GENOMIC DNA]</scope>
    <source>
        <strain evidence="1">SPO-2</strain>
    </source>
</reference>
<evidence type="ECO:0000313" key="1">
    <source>
        <dbReference type="EMBL" id="KAI6653034.1"/>
    </source>
</evidence>
<evidence type="ECO:0000313" key="2">
    <source>
        <dbReference type="Proteomes" id="UP001165289"/>
    </source>
</evidence>
<evidence type="ECO:0008006" key="3">
    <source>
        <dbReference type="Google" id="ProtNLM"/>
    </source>
</evidence>
<dbReference type="GO" id="GO:0003676">
    <property type="term" value="F:nucleic acid binding"/>
    <property type="evidence" value="ECO:0007669"/>
    <property type="project" value="InterPro"/>
</dbReference>
<sequence>MMFENQPFIFQQDGAPTHTANSTQRWLQTNIPDFISKVELPLSCQTSTSRFLSVVHFRVSACSKSHISIGSLRQSLMREWAKIPQEMLCIAVCAVPGRLKAVIKKKGGYME</sequence>
<dbReference type="AlphaFoldDB" id="A0AAV7JX04"/>
<gene>
    <name evidence="1" type="ORF">LOD99_3870</name>
</gene>
<name>A0AAV7JX04_9METZ</name>
<protein>
    <recommendedName>
        <fullName evidence="3">Transposase</fullName>
    </recommendedName>
</protein>
<dbReference type="EMBL" id="JAKMXF010000295">
    <property type="protein sequence ID" value="KAI6653034.1"/>
    <property type="molecule type" value="Genomic_DNA"/>
</dbReference>
<dbReference type="Proteomes" id="UP001165289">
    <property type="component" value="Unassembled WGS sequence"/>
</dbReference>
<organism evidence="1 2">
    <name type="scientific">Oopsacas minuta</name>
    <dbReference type="NCBI Taxonomy" id="111878"/>
    <lineage>
        <taxon>Eukaryota</taxon>
        <taxon>Metazoa</taxon>
        <taxon>Porifera</taxon>
        <taxon>Hexactinellida</taxon>
        <taxon>Hexasterophora</taxon>
        <taxon>Lyssacinosida</taxon>
        <taxon>Leucopsacidae</taxon>
        <taxon>Oopsacas</taxon>
    </lineage>
</organism>
<comment type="caution">
    <text evidence="1">The sequence shown here is derived from an EMBL/GenBank/DDBJ whole genome shotgun (WGS) entry which is preliminary data.</text>
</comment>